<evidence type="ECO:0000313" key="2">
    <source>
        <dbReference type="EMBL" id="KAJ9671012.1"/>
    </source>
</evidence>
<reference evidence="2 3" key="1">
    <citation type="journal article" date="2023" name="BMC Biotechnol.">
        <title>Vitis rotundifolia cv Carlos genome sequencing.</title>
        <authorList>
            <person name="Huff M."/>
            <person name="Hulse-Kemp A."/>
            <person name="Scheffler B."/>
            <person name="Youngblood R."/>
            <person name="Simpson S."/>
            <person name="Babiker E."/>
            <person name="Staton M."/>
        </authorList>
    </citation>
    <scope>NUCLEOTIDE SEQUENCE [LARGE SCALE GENOMIC DNA]</scope>
    <source>
        <tissue evidence="2">Leaf</tissue>
    </source>
</reference>
<feature type="signal peptide" evidence="1">
    <location>
        <begin position="1"/>
        <end position="16"/>
    </location>
</feature>
<proteinExistence type="predicted"/>
<organism evidence="2 3">
    <name type="scientific">Vitis rotundifolia</name>
    <name type="common">Muscadine grape</name>
    <dbReference type="NCBI Taxonomy" id="103349"/>
    <lineage>
        <taxon>Eukaryota</taxon>
        <taxon>Viridiplantae</taxon>
        <taxon>Streptophyta</taxon>
        <taxon>Embryophyta</taxon>
        <taxon>Tracheophyta</taxon>
        <taxon>Spermatophyta</taxon>
        <taxon>Magnoliopsida</taxon>
        <taxon>eudicotyledons</taxon>
        <taxon>Gunneridae</taxon>
        <taxon>Pentapetalae</taxon>
        <taxon>rosids</taxon>
        <taxon>Vitales</taxon>
        <taxon>Vitaceae</taxon>
        <taxon>Viteae</taxon>
        <taxon>Vitis</taxon>
    </lineage>
</organism>
<dbReference type="PANTHER" id="PTHR33116:SF78">
    <property type="entry name" value="OS12G0587133 PROTEIN"/>
    <property type="match status" value="1"/>
</dbReference>
<accession>A0AA38YIF1</accession>
<name>A0AA38YIF1_VITRO</name>
<dbReference type="Proteomes" id="UP001168098">
    <property type="component" value="Unassembled WGS sequence"/>
</dbReference>
<dbReference type="EMBL" id="JARBHA010000020">
    <property type="protein sequence ID" value="KAJ9671012.1"/>
    <property type="molecule type" value="Genomic_DNA"/>
</dbReference>
<evidence type="ECO:0000313" key="3">
    <source>
        <dbReference type="Proteomes" id="UP001168098"/>
    </source>
</evidence>
<protein>
    <submittedName>
        <fullName evidence="2">Uncharacterized protein</fullName>
    </submittedName>
</protein>
<dbReference type="AlphaFoldDB" id="A0AA38YIF1"/>
<gene>
    <name evidence="2" type="ORF">PVL29_027135</name>
</gene>
<evidence type="ECO:0000256" key="1">
    <source>
        <dbReference type="SAM" id="SignalP"/>
    </source>
</evidence>
<keyword evidence="3" id="KW-1185">Reference proteome</keyword>
<feature type="chain" id="PRO_5041446862" evidence="1">
    <location>
        <begin position="17"/>
        <end position="96"/>
    </location>
</feature>
<comment type="caution">
    <text evidence="2">The sequence shown here is derived from an EMBL/GenBank/DDBJ whole genome shotgun (WGS) entry which is preliminary data.</text>
</comment>
<dbReference type="PANTHER" id="PTHR33116">
    <property type="entry name" value="REVERSE TRANSCRIPTASE ZINC-BINDING DOMAIN-CONTAINING PROTEIN-RELATED-RELATED"/>
    <property type="match status" value="1"/>
</dbReference>
<sequence length="96" mass="10762">MTFLCWLLLWFETILGLRVNLDKSELIPVGRVESVVDLASELGCKAGSLPSTYLGMPLGASLKFVAAWDGVDGRFRKRLTMWKRQYISKGGRITLI</sequence>
<keyword evidence="1" id="KW-0732">Signal</keyword>